<dbReference type="GO" id="GO:0045087">
    <property type="term" value="P:innate immune response"/>
    <property type="evidence" value="ECO:0007669"/>
    <property type="project" value="UniProtKB-KW"/>
</dbReference>
<dbReference type="InterPro" id="IPR036505">
    <property type="entry name" value="Amidase/PGRP_sf"/>
</dbReference>
<dbReference type="AlphaFoldDB" id="A0A6J1T024"/>
<evidence type="ECO:0000256" key="4">
    <source>
        <dbReference type="SAM" id="MobiDB-lite"/>
    </source>
</evidence>
<dbReference type="InterPro" id="IPR002502">
    <property type="entry name" value="Amidase_domain"/>
</dbReference>
<evidence type="ECO:0000256" key="3">
    <source>
        <dbReference type="ARBA" id="ARBA00022859"/>
    </source>
</evidence>
<evidence type="ECO:0000259" key="7">
    <source>
        <dbReference type="SMART" id="SM00701"/>
    </source>
</evidence>
<evidence type="ECO:0000313" key="9">
    <source>
        <dbReference type="RefSeq" id="XP_026286548.1"/>
    </source>
</evidence>
<keyword evidence="5" id="KW-1133">Transmembrane helix</keyword>
<dbReference type="KEGG" id="foc:113212159"/>
<dbReference type="InterPro" id="IPR006619">
    <property type="entry name" value="PGRP_domain_met/bac"/>
</dbReference>
<evidence type="ECO:0000256" key="5">
    <source>
        <dbReference type="SAM" id="Phobius"/>
    </source>
</evidence>
<gene>
    <name evidence="9" type="primary">LOC113212159</name>
</gene>
<name>A0A6J1T024_FRAOC</name>
<evidence type="ECO:0000256" key="2">
    <source>
        <dbReference type="ARBA" id="ARBA00022588"/>
    </source>
</evidence>
<organism evidence="8 9">
    <name type="scientific">Frankliniella occidentalis</name>
    <name type="common">Western flower thrips</name>
    <name type="synonym">Euthrips occidentalis</name>
    <dbReference type="NCBI Taxonomy" id="133901"/>
    <lineage>
        <taxon>Eukaryota</taxon>
        <taxon>Metazoa</taxon>
        <taxon>Ecdysozoa</taxon>
        <taxon>Arthropoda</taxon>
        <taxon>Hexapoda</taxon>
        <taxon>Insecta</taxon>
        <taxon>Pterygota</taxon>
        <taxon>Neoptera</taxon>
        <taxon>Paraneoptera</taxon>
        <taxon>Thysanoptera</taxon>
        <taxon>Terebrantia</taxon>
        <taxon>Thripoidea</taxon>
        <taxon>Thripidae</taxon>
        <taxon>Frankliniella</taxon>
    </lineage>
</organism>
<dbReference type="InterPro" id="IPR015510">
    <property type="entry name" value="PGRP"/>
</dbReference>
<dbReference type="Gene3D" id="3.40.80.10">
    <property type="entry name" value="Peptidoglycan recognition protein-like"/>
    <property type="match status" value="1"/>
</dbReference>
<accession>A0A6J1T024</accession>
<dbReference type="PANTHER" id="PTHR11022:SF41">
    <property type="entry name" value="PEPTIDOGLYCAN-RECOGNITION PROTEIN LC-RELATED"/>
    <property type="match status" value="1"/>
</dbReference>
<feature type="compositionally biased region" description="Basic and acidic residues" evidence="4">
    <location>
        <begin position="89"/>
        <end position="101"/>
    </location>
</feature>
<keyword evidence="2" id="KW-0399">Innate immunity</keyword>
<keyword evidence="8" id="KW-1185">Reference proteome</keyword>
<evidence type="ECO:0000256" key="1">
    <source>
        <dbReference type="ARBA" id="ARBA00007553"/>
    </source>
</evidence>
<dbReference type="GeneID" id="113212159"/>
<sequence length="328" mass="35982">MDLSGPQTVNPDREVAGRNDHLLSLGELASGGQSGTLSLAQSLSYESVSVEGSRNVQIGNNIHIHGEVTLVLPVDSSGLPSAKIRDELGEKPADADKDRPLHSAQDSSKKPVLGARKYRPYFTLAGLAALAVVVVTIVIASLQTGKAEFPGLVTRREWNAWDPRYAKVPDELPLPVRTVIVHHTTTRPCDSRADCAKIVLFIQDLAFDTDNDDIPYNFLVGGDGLVYEGRGWGLIGGAVYGWNSEALVFALVGTFDYVEPTPPQRASLLRLLQWGLDHEKVHAEYRIAGACQLKVNATSTPGLRFMDDLKTWDHWWDFMIRPNRSCTL</sequence>
<feature type="domain" description="Peptidoglycan recognition protein family" evidence="7">
    <location>
        <begin position="150"/>
        <end position="294"/>
    </location>
</feature>
<feature type="domain" description="N-acetylmuramoyl-L-alanine amidase" evidence="6">
    <location>
        <begin position="166"/>
        <end position="302"/>
    </location>
</feature>
<feature type="transmembrane region" description="Helical" evidence="5">
    <location>
        <begin position="121"/>
        <end position="142"/>
    </location>
</feature>
<feature type="region of interest" description="Disordered" evidence="4">
    <location>
        <begin position="89"/>
        <end position="109"/>
    </location>
</feature>
<proteinExistence type="inferred from homology"/>
<dbReference type="GO" id="GO:0008745">
    <property type="term" value="F:N-acetylmuramoyl-L-alanine amidase activity"/>
    <property type="evidence" value="ECO:0007669"/>
    <property type="project" value="InterPro"/>
</dbReference>
<dbReference type="SUPFAM" id="SSF55846">
    <property type="entry name" value="N-acetylmuramoyl-L-alanine amidase-like"/>
    <property type="match status" value="1"/>
</dbReference>
<dbReference type="GO" id="GO:0009253">
    <property type="term" value="P:peptidoglycan catabolic process"/>
    <property type="evidence" value="ECO:0007669"/>
    <property type="project" value="InterPro"/>
</dbReference>
<dbReference type="GO" id="GO:0008270">
    <property type="term" value="F:zinc ion binding"/>
    <property type="evidence" value="ECO:0007669"/>
    <property type="project" value="InterPro"/>
</dbReference>
<dbReference type="OrthoDB" id="10001926at2759"/>
<dbReference type="SMART" id="SM00644">
    <property type="entry name" value="Ami_2"/>
    <property type="match status" value="1"/>
</dbReference>
<comment type="similarity">
    <text evidence="1">Belongs to the N-acetylmuramoyl-L-alanine amidase 2 family.</text>
</comment>
<keyword evidence="5" id="KW-0472">Membrane</keyword>
<dbReference type="Proteomes" id="UP000504606">
    <property type="component" value="Unplaced"/>
</dbReference>
<keyword evidence="5" id="KW-0812">Transmembrane</keyword>
<keyword evidence="3" id="KW-0391">Immunity</keyword>
<reference evidence="9" key="1">
    <citation type="submission" date="2025-08" db="UniProtKB">
        <authorList>
            <consortium name="RefSeq"/>
        </authorList>
    </citation>
    <scope>IDENTIFICATION</scope>
    <source>
        <tissue evidence="9">Whole organism</tissue>
    </source>
</reference>
<dbReference type="CDD" id="cd06583">
    <property type="entry name" value="PGRP"/>
    <property type="match status" value="1"/>
</dbReference>
<protein>
    <submittedName>
        <fullName evidence="9">Peptidoglycan-recognition protein 2-like</fullName>
    </submittedName>
</protein>
<dbReference type="SMART" id="SM00701">
    <property type="entry name" value="PGRP"/>
    <property type="match status" value="1"/>
</dbReference>
<evidence type="ECO:0000259" key="6">
    <source>
        <dbReference type="SMART" id="SM00644"/>
    </source>
</evidence>
<dbReference type="RefSeq" id="XP_026286548.1">
    <property type="nucleotide sequence ID" value="XM_026430763.2"/>
</dbReference>
<dbReference type="Pfam" id="PF01510">
    <property type="entry name" value="Amidase_2"/>
    <property type="match status" value="1"/>
</dbReference>
<dbReference type="PANTHER" id="PTHR11022">
    <property type="entry name" value="PEPTIDOGLYCAN RECOGNITION PROTEIN"/>
    <property type="match status" value="1"/>
</dbReference>
<evidence type="ECO:0000313" key="8">
    <source>
        <dbReference type="Proteomes" id="UP000504606"/>
    </source>
</evidence>